<organism evidence="2 3">
    <name type="scientific">Arenimonas metalli CF5-1</name>
    <dbReference type="NCBI Taxonomy" id="1384056"/>
    <lineage>
        <taxon>Bacteria</taxon>
        <taxon>Pseudomonadati</taxon>
        <taxon>Pseudomonadota</taxon>
        <taxon>Gammaproteobacteria</taxon>
        <taxon>Lysobacterales</taxon>
        <taxon>Lysobacteraceae</taxon>
        <taxon>Arenimonas</taxon>
    </lineage>
</organism>
<dbReference type="OrthoDB" id="6034073at2"/>
<accession>A0A091B439</accession>
<feature type="region of interest" description="Disordered" evidence="1">
    <location>
        <begin position="17"/>
        <end position="65"/>
    </location>
</feature>
<dbReference type="Gene3D" id="3.90.226.10">
    <property type="entry name" value="2-enoyl-CoA Hydratase, Chain A, domain 1"/>
    <property type="match status" value="1"/>
</dbReference>
<dbReference type="AlphaFoldDB" id="A0A091B439"/>
<dbReference type="PATRIC" id="fig|1384056.3.peg.1308"/>
<evidence type="ECO:0000256" key="1">
    <source>
        <dbReference type="SAM" id="MobiDB-lite"/>
    </source>
</evidence>
<name>A0A091B439_9GAMM</name>
<evidence type="ECO:0000313" key="3">
    <source>
        <dbReference type="Proteomes" id="UP000029393"/>
    </source>
</evidence>
<dbReference type="EMBL" id="AVCK01000016">
    <property type="protein sequence ID" value="KFN46441.1"/>
    <property type="molecule type" value="Genomic_DNA"/>
</dbReference>
<dbReference type="eggNOG" id="COG3904">
    <property type="taxonomic scope" value="Bacteria"/>
</dbReference>
<evidence type="ECO:0000313" key="2">
    <source>
        <dbReference type="EMBL" id="KFN46441.1"/>
    </source>
</evidence>
<sequence>MALLLSLAACQRDAAVDSASASAPDMGPAAEENGAVSVAPIPPAAPAPKPAVESSNPREASVDWSPASLTSGEAWISCDLDYDAHGDGDPLLALDRESLESALAGCVERGVLRLRYRGRVATDFAALVERTTRVANDLGIRKRVLDLDSAGGMVEDAIRAGDFIAESRWTIWVREESICHSACVFLLSAGDVRRIAGHVGIHRLIRMSSTATTRAELNAELRVVHGRVRDYLERNGSSVDVADLMMAVPNRSLRMLSADELLRFGLDGVNPAQDDLDRLRLQRECGQDFVSRRDAFARAFDRKCREHESELDQLNACGLALRRDFGFPDAECPAESPLSEFDLAQAEPEPADPTPEASGPPLGGAYVDGQGAAVMPTPQPPSG</sequence>
<feature type="compositionally biased region" description="Pro residues" evidence="1">
    <location>
        <begin position="40"/>
        <end position="49"/>
    </location>
</feature>
<reference evidence="2 3" key="1">
    <citation type="submission" date="2013-09" db="EMBL/GenBank/DDBJ databases">
        <title>Genome sequencing of Arenimonas metalli.</title>
        <authorList>
            <person name="Chen F."/>
            <person name="Wang G."/>
        </authorList>
    </citation>
    <scope>NUCLEOTIDE SEQUENCE [LARGE SCALE GENOMIC DNA]</scope>
    <source>
        <strain evidence="2 3">CF5-1</strain>
    </source>
</reference>
<dbReference type="STRING" id="1384056.N787_10450"/>
<dbReference type="Proteomes" id="UP000029393">
    <property type="component" value="Unassembled WGS sequence"/>
</dbReference>
<dbReference type="SUPFAM" id="SSF52096">
    <property type="entry name" value="ClpP/crotonase"/>
    <property type="match status" value="1"/>
</dbReference>
<keyword evidence="3" id="KW-1185">Reference proteome</keyword>
<proteinExistence type="predicted"/>
<protein>
    <submittedName>
        <fullName evidence="2">Uncharacterized protein</fullName>
    </submittedName>
</protein>
<dbReference type="InterPro" id="IPR029045">
    <property type="entry name" value="ClpP/crotonase-like_dom_sf"/>
</dbReference>
<gene>
    <name evidence="2" type="ORF">N787_10450</name>
</gene>
<comment type="caution">
    <text evidence="2">The sequence shown here is derived from an EMBL/GenBank/DDBJ whole genome shotgun (WGS) entry which is preliminary data.</text>
</comment>
<feature type="region of interest" description="Disordered" evidence="1">
    <location>
        <begin position="333"/>
        <end position="383"/>
    </location>
</feature>